<protein>
    <submittedName>
        <fullName evidence="5">AraC-like protein</fullName>
    </submittedName>
</protein>
<name>A0A318RMF1_WILLI</name>
<dbReference type="InterPro" id="IPR050204">
    <property type="entry name" value="AraC_XylS_family_regulators"/>
</dbReference>
<keyword evidence="3" id="KW-0804">Transcription</keyword>
<dbReference type="SUPFAM" id="SSF46689">
    <property type="entry name" value="Homeodomain-like"/>
    <property type="match status" value="1"/>
</dbReference>
<evidence type="ECO:0000256" key="2">
    <source>
        <dbReference type="ARBA" id="ARBA00023125"/>
    </source>
</evidence>
<evidence type="ECO:0000256" key="3">
    <source>
        <dbReference type="ARBA" id="ARBA00023163"/>
    </source>
</evidence>
<dbReference type="PRINTS" id="PR00032">
    <property type="entry name" value="HTHARAC"/>
</dbReference>
<dbReference type="InterPro" id="IPR018062">
    <property type="entry name" value="HTH_AraC-typ_CS"/>
</dbReference>
<dbReference type="EMBL" id="QJSP01000006">
    <property type="protein sequence ID" value="PYE17323.1"/>
    <property type="molecule type" value="Genomic_DNA"/>
</dbReference>
<dbReference type="SMART" id="SM00342">
    <property type="entry name" value="HTH_ARAC"/>
    <property type="match status" value="1"/>
</dbReference>
<dbReference type="Proteomes" id="UP000247591">
    <property type="component" value="Unassembled WGS sequence"/>
</dbReference>
<evidence type="ECO:0000256" key="1">
    <source>
        <dbReference type="ARBA" id="ARBA00023015"/>
    </source>
</evidence>
<dbReference type="InterPro" id="IPR020449">
    <property type="entry name" value="Tscrpt_reg_AraC-type_HTH"/>
</dbReference>
<organism evidence="5 6">
    <name type="scientific">Williamsia limnetica</name>
    <dbReference type="NCBI Taxonomy" id="882452"/>
    <lineage>
        <taxon>Bacteria</taxon>
        <taxon>Bacillati</taxon>
        <taxon>Actinomycetota</taxon>
        <taxon>Actinomycetes</taxon>
        <taxon>Mycobacteriales</taxon>
        <taxon>Nocardiaceae</taxon>
        <taxon>Williamsia</taxon>
    </lineage>
</organism>
<accession>A0A318RMF1</accession>
<evidence type="ECO:0000259" key="4">
    <source>
        <dbReference type="PROSITE" id="PS01124"/>
    </source>
</evidence>
<evidence type="ECO:0000313" key="5">
    <source>
        <dbReference type="EMBL" id="PYE17323.1"/>
    </source>
</evidence>
<dbReference type="OrthoDB" id="9799345at2"/>
<dbReference type="Pfam" id="PF12833">
    <property type="entry name" value="HTH_18"/>
    <property type="match status" value="1"/>
</dbReference>
<keyword evidence="6" id="KW-1185">Reference proteome</keyword>
<dbReference type="PANTHER" id="PTHR46796:SF6">
    <property type="entry name" value="ARAC SUBFAMILY"/>
    <property type="match status" value="1"/>
</dbReference>
<reference evidence="5 6" key="1">
    <citation type="submission" date="2018-06" db="EMBL/GenBank/DDBJ databases">
        <title>Genomic Encyclopedia of Type Strains, Phase IV (KMG-IV): sequencing the most valuable type-strain genomes for metagenomic binning, comparative biology and taxonomic classification.</title>
        <authorList>
            <person name="Goeker M."/>
        </authorList>
    </citation>
    <scope>NUCLEOTIDE SEQUENCE [LARGE SCALE GENOMIC DNA]</scope>
    <source>
        <strain evidence="5 6">DSM 45521</strain>
    </source>
</reference>
<gene>
    <name evidence="5" type="ORF">DFR67_10626</name>
</gene>
<dbReference type="Gene3D" id="1.10.10.60">
    <property type="entry name" value="Homeodomain-like"/>
    <property type="match status" value="1"/>
</dbReference>
<dbReference type="GO" id="GO:0003700">
    <property type="term" value="F:DNA-binding transcription factor activity"/>
    <property type="evidence" value="ECO:0007669"/>
    <property type="project" value="InterPro"/>
</dbReference>
<proteinExistence type="predicted"/>
<keyword evidence="1" id="KW-0805">Transcription regulation</keyword>
<keyword evidence="2" id="KW-0238">DNA-binding</keyword>
<sequence>MAIIYQATEVPVHEREAVLRSAFDGQSWPTTVDLGNADSADHYMHAWEFGQTSIFQADLTDLRLGRSPKQIRVGPSEMLTIARQQNSVGKHDQFDDRRTVDTGQLMIVDMNEPYQFSYDGRGASQAFYLPLEQMNLPRTVVKEAAARLPASPLYSLFSSHINELTNIGDAIAGTDAASAVGESSIDLARTLIASAYDPDYARNMMAEVLLPRIRGYIRQHLCDPNLSADTIAHAHNISTRKLFRLCEDADFSLEQWIITNRLQGTHDELARPETRALSIAVIARRWGFGNPSYFARRFRTMYGLSPRAWRDLAATQAPPHV</sequence>
<dbReference type="PROSITE" id="PS01124">
    <property type="entry name" value="HTH_ARAC_FAMILY_2"/>
    <property type="match status" value="1"/>
</dbReference>
<feature type="domain" description="HTH araC/xylS-type" evidence="4">
    <location>
        <begin position="211"/>
        <end position="312"/>
    </location>
</feature>
<dbReference type="AlphaFoldDB" id="A0A318RMF1"/>
<dbReference type="PROSITE" id="PS00041">
    <property type="entry name" value="HTH_ARAC_FAMILY_1"/>
    <property type="match status" value="1"/>
</dbReference>
<comment type="caution">
    <text evidence="5">The sequence shown here is derived from an EMBL/GenBank/DDBJ whole genome shotgun (WGS) entry which is preliminary data.</text>
</comment>
<dbReference type="RefSeq" id="WP_110469602.1">
    <property type="nucleotide sequence ID" value="NZ_QJSP01000006.1"/>
</dbReference>
<evidence type="ECO:0000313" key="6">
    <source>
        <dbReference type="Proteomes" id="UP000247591"/>
    </source>
</evidence>
<dbReference type="PANTHER" id="PTHR46796">
    <property type="entry name" value="HTH-TYPE TRANSCRIPTIONAL ACTIVATOR RHAS-RELATED"/>
    <property type="match status" value="1"/>
</dbReference>
<dbReference type="InterPro" id="IPR018060">
    <property type="entry name" value="HTH_AraC"/>
</dbReference>
<dbReference type="InterPro" id="IPR009057">
    <property type="entry name" value="Homeodomain-like_sf"/>
</dbReference>
<dbReference type="GO" id="GO:0043565">
    <property type="term" value="F:sequence-specific DNA binding"/>
    <property type="evidence" value="ECO:0007669"/>
    <property type="project" value="InterPro"/>
</dbReference>